<dbReference type="SUPFAM" id="SSF48452">
    <property type="entry name" value="TPR-like"/>
    <property type="match status" value="1"/>
</dbReference>
<name>X1D150_9ZZZZ</name>
<evidence type="ECO:0000256" key="2">
    <source>
        <dbReference type="ARBA" id="ARBA00022490"/>
    </source>
</evidence>
<organism evidence="5">
    <name type="scientific">marine sediment metagenome</name>
    <dbReference type="NCBI Taxonomy" id="412755"/>
    <lineage>
        <taxon>unclassified sequences</taxon>
        <taxon>metagenomes</taxon>
        <taxon>ecological metagenomes</taxon>
    </lineage>
</organism>
<dbReference type="Pfam" id="PF13424">
    <property type="entry name" value="TPR_12"/>
    <property type="match status" value="1"/>
</dbReference>
<comment type="caution">
    <text evidence="5">The sequence shown here is derived from an EMBL/GenBank/DDBJ whole genome shotgun (WGS) entry which is preliminary data.</text>
</comment>
<dbReference type="Pfam" id="PF13181">
    <property type="entry name" value="TPR_8"/>
    <property type="match status" value="1"/>
</dbReference>
<keyword evidence="2" id="KW-0963">Cytoplasm</keyword>
<dbReference type="InterPro" id="IPR011990">
    <property type="entry name" value="TPR-like_helical_dom_sf"/>
</dbReference>
<sequence length="242" mass="28050">IFDYWGDYDLALKKYGDALKMSKAIGDKFNESVALNSIGNIYIHLGNYTRALKYFEDSLKMAEKMKASKIEFHNLLSLANLYLVMDRCKEAKGFLDKAYNKAECSHANQMLVEVLPVLCDFLLKEKNFKRFETTAKTFRDLSKKLKSKKFGATINLLMGRYYTEIKDFKKAHRYLNKALEIFDEIGERLNVGVVYYYMGMLKLADDKKLVYRKLLDGSLEIFSSLGTHGWKKKVEKALKDIC</sequence>
<keyword evidence="3" id="KW-0677">Repeat</keyword>
<dbReference type="GO" id="GO:0005737">
    <property type="term" value="C:cytoplasm"/>
    <property type="evidence" value="ECO:0007669"/>
    <property type="project" value="UniProtKB-SubCell"/>
</dbReference>
<dbReference type="InterPro" id="IPR019734">
    <property type="entry name" value="TPR_rpt"/>
</dbReference>
<dbReference type="EMBL" id="BART01027915">
    <property type="protein sequence ID" value="GAG98842.1"/>
    <property type="molecule type" value="Genomic_DNA"/>
</dbReference>
<dbReference type="SMART" id="SM00028">
    <property type="entry name" value="TPR"/>
    <property type="match status" value="2"/>
</dbReference>
<dbReference type="PANTHER" id="PTHR46630:SF1">
    <property type="entry name" value="TETRATRICOPEPTIDE REPEAT PROTEIN 29"/>
    <property type="match status" value="1"/>
</dbReference>
<dbReference type="PROSITE" id="PS50005">
    <property type="entry name" value="TPR"/>
    <property type="match status" value="2"/>
</dbReference>
<protein>
    <recommendedName>
        <fullName evidence="6">MalT-like TPR region domain-containing protein</fullName>
    </recommendedName>
</protein>
<evidence type="ECO:0000313" key="5">
    <source>
        <dbReference type="EMBL" id="GAG98842.1"/>
    </source>
</evidence>
<feature type="non-terminal residue" evidence="5">
    <location>
        <position position="1"/>
    </location>
</feature>
<gene>
    <name evidence="5" type="ORF">S01H4_49359</name>
</gene>
<comment type="subcellular location">
    <subcellularLocation>
        <location evidence="1">Cytoplasm</location>
    </subcellularLocation>
</comment>
<dbReference type="AlphaFoldDB" id="X1D150"/>
<accession>X1D150</accession>
<proteinExistence type="predicted"/>
<evidence type="ECO:0008006" key="6">
    <source>
        <dbReference type="Google" id="ProtNLM"/>
    </source>
</evidence>
<reference evidence="5" key="1">
    <citation type="journal article" date="2014" name="Front. Microbiol.">
        <title>High frequency of phylogenetically diverse reductive dehalogenase-homologous genes in deep subseafloor sedimentary metagenomes.</title>
        <authorList>
            <person name="Kawai M."/>
            <person name="Futagami T."/>
            <person name="Toyoda A."/>
            <person name="Takaki Y."/>
            <person name="Nishi S."/>
            <person name="Hori S."/>
            <person name="Arai W."/>
            <person name="Tsubouchi T."/>
            <person name="Morono Y."/>
            <person name="Uchiyama I."/>
            <person name="Ito T."/>
            <person name="Fujiyama A."/>
            <person name="Inagaki F."/>
            <person name="Takami H."/>
        </authorList>
    </citation>
    <scope>NUCLEOTIDE SEQUENCE</scope>
    <source>
        <strain evidence="5">Expedition CK06-06</strain>
    </source>
</reference>
<keyword evidence="4" id="KW-0802">TPR repeat</keyword>
<evidence type="ECO:0000256" key="1">
    <source>
        <dbReference type="ARBA" id="ARBA00004496"/>
    </source>
</evidence>
<evidence type="ECO:0000256" key="3">
    <source>
        <dbReference type="ARBA" id="ARBA00022737"/>
    </source>
</evidence>
<dbReference type="InterPro" id="IPR051476">
    <property type="entry name" value="Bac_ResReg_Asp_Phosphatase"/>
</dbReference>
<dbReference type="PANTHER" id="PTHR46630">
    <property type="entry name" value="TETRATRICOPEPTIDE REPEAT PROTEIN 29"/>
    <property type="match status" value="1"/>
</dbReference>
<evidence type="ECO:0000256" key="4">
    <source>
        <dbReference type="ARBA" id="ARBA00022803"/>
    </source>
</evidence>
<dbReference type="Gene3D" id="1.25.40.10">
    <property type="entry name" value="Tetratricopeptide repeat domain"/>
    <property type="match status" value="2"/>
</dbReference>